<gene>
    <name evidence="1" type="ORF">MICAH_1810025</name>
</gene>
<proteinExistence type="predicted"/>
<evidence type="ECO:0000313" key="1">
    <source>
        <dbReference type="EMBL" id="CCI22473.1"/>
    </source>
</evidence>
<dbReference type="HOGENOM" id="CLU_3100813_0_0_3"/>
<dbReference type="AlphaFoldDB" id="I4HK99"/>
<protein>
    <submittedName>
        <fullName evidence="1">Uncharacterized protein</fullName>
    </submittedName>
</protein>
<sequence>MTKEQLVVQIECTNIKNIEISTNVTNRKAYRVSYGRSSCAWKYEVKEDIRT</sequence>
<comment type="caution">
    <text evidence="1">The sequence shown here is derived from an EMBL/GenBank/DDBJ whole genome shotgun (WGS) entry which is preliminary data.</text>
</comment>
<dbReference type="Proteomes" id="UP000004775">
    <property type="component" value="Unassembled WGS sequence"/>
</dbReference>
<dbReference type="EMBL" id="CAIO01000092">
    <property type="protein sequence ID" value="CCI22473.1"/>
    <property type="molecule type" value="Genomic_DNA"/>
</dbReference>
<reference evidence="1 2" key="1">
    <citation type="submission" date="2012-04" db="EMBL/GenBank/DDBJ databases">
        <authorList>
            <person name="Genoscope - CEA"/>
        </authorList>
    </citation>
    <scope>NUCLEOTIDE SEQUENCE [LARGE SCALE GENOMIC DNA]</scope>
    <source>
        <strain evidence="1 2">9809</strain>
    </source>
</reference>
<organism evidence="1 2">
    <name type="scientific">Microcystis aeruginosa PCC 9809</name>
    <dbReference type="NCBI Taxonomy" id="1160285"/>
    <lineage>
        <taxon>Bacteria</taxon>
        <taxon>Bacillati</taxon>
        <taxon>Cyanobacteriota</taxon>
        <taxon>Cyanophyceae</taxon>
        <taxon>Oscillatoriophycideae</taxon>
        <taxon>Chroococcales</taxon>
        <taxon>Microcystaceae</taxon>
        <taxon>Microcystis</taxon>
    </lineage>
</organism>
<evidence type="ECO:0000313" key="2">
    <source>
        <dbReference type="Proteomes" id="UP000004775"/>
    </source>
</evidence>
<name>I4HK99_MICAE</name>
<accession>I4HK99</accession>